<evidence type="ECO:0000313" key="2">
    <source>
        <dbReference type="EMBL" id="UYV70388.1"/>
    </source>
</evidence>
<reference evidence="2 3" key="1">
    <citation type="submission" date="2022-01" db="EMBL/GenBank/DDBJ databases">
        <title>A chromosomal length assembly of Cordylochernes scorpioides.</title>
        <authorList>
            <person name="Zeh D."/>
            <person name="Zeh J."/>
        </authorList>
    </citation>
    <scope>NUCLEOTIDE SEQUENCE [LARGE SCALE GENOMIC DNA]</scope>
    <source>
        <strain evidence="2">IN4F17</strain>
        <tissue evidence="2">Whole Body</tissue>
    </source>
</reference>
<dbReference type="InterPro" id="IPR001283">
    <property type="entry name" value="CRISP-related"/>
</dbReference>
<sequence length="322" mass="36041">MTSREFLNLLLERHNHFRNLHGNPPLELSNELNSYAQEWAGKLAQTNKLMHRPDAKYGENIFFISNSRPGFQVTGDMAVNAWYDEIKMHKFNSEDFNPKTGHFTQVIWKGSKKVGAGMAKKEPNSFFVVANYEPPGNMLGKFRTNVPPAKEFNPKTGNFTKVIWKGSKKVGAGMVKKEHKNFFIVANYEPPGNMLGKFKANVPPAIEIRIHKFTSEDFNSKTGHFTQVKWKGSKKVEAGMANKEPNSLFVVANYEPPGNMLGKFRTNVPPASHFTQVICNGSKKVEAGMANEEPNSFFVVVSYDPPGNMLGKCKANVPPASK</sequence>
<dbReference type="EMBL" id="CP092869">
    <property type="protein sequence ID" value="UYV70388.1"/>
    <property type="molecule type" value="Genomic_DNA"/>
</dbReference>
<dbReference type="PRINTS" id="PR00837">
    <property type="entry name" value="V5TPXLIKE"/>
</dbReference>
<evidence type="ECO:0000313" key="3">
    <source>
        <dbReference type="Proteomes" id="UP001235939"/>
    </source>
</evidence>
<accession>A0ABY6KNZ5</accession>
<dbReference type="InterPro" id="IPR035940">
    <property type="entry name" value="CAP_sf"/>
</dbReference>
<evidence type="ECO:0000259" key="1">
    <source>
        <dbReference type="SMART" id="SM00198"/>
    </source>
</evidence>
<dbReference type="InterPro" id="IPR034113">
    <property type="entry name" value="SCP_GAPR1-like"/>
</dbReference>
<name>A0ABY6KNZ5_9ARAC</name>
<dbReference type="Pfam" id="PF00188">
    <property type="entry name" value="CAP"/>
    <property type="match status" value="1"/>
</dbReference>
<dbReference type="Proteomes" id="UP001235939">
    <property type="component" value="Chromosome 07"/>
</dbReference>
<dbReference type="PROSITE" id="PS01009">
    <property type="entry name" value="CRISP_1"/>
    <property type="match status" value="1"/>
</dbReference>
<dbReference type="CDD" id="cd05382">
    <property type="entry name" value="CAP_GAPR1-like"/>
    <property type="match status" value="1"/>
</dbReference>
<feature type="domain" description="SCP" evidence="1">
    <location>
        <begin position="5"/>
        <end position="140"/>
    </location>
</feature>
<dbReference type="SMART" id="SM00198">
    <property type="entry name" value="SCP"/>
    <property type="match status" value="1"/>
</dbReference>
<keyword evidence="3" id="KW-1185">Reference proteome</keyword>
<dbReference type="InterPro" id="IPR018244">
    <property type="entry name" value="Allrgn_V5/Tpx1_CS"/>
</dbReference>
<proteinExistence type="predicted"/>
<dbReference type="InterPro" id="IPR014044">
    <property type="entry name" value="CAP_dom"/>
</dbReference>
<protein>
    <submittedName>
        <fullName evidence="2">Glipr2</fullName>
    </submittedName>
</protein>
<dbReference type="PANTHER" id="PTHR10334">
    <property type="entry name" value="CYSTEINE-RICH SECRETORY PROTEIN-RELATED"/>
    <property type="match status" value="1"/>
</dbReference>
<dbReference type="SUPFAM" id="SSF55797">
    <property type="entry name" value="PR-1-like"/>
    <property type="match status" value="4"/>
</dbReference>
<organism evidence="2 3">
    <name type="scientific">Cordylochernes scorpioides</name>
    <dbReference type="NCBI Taxonomy" id="51811"/>
    <lineage>
        <taxon>Eukaryota</taxon>
        <taxon>Metazoa</taxon>
        <taxon>Ecdysozoa</taxon>
        <taxon>Arthropoda</taxon>
        <taxon>Chelicerata</taxon>
        <taxon>Arachnida</taxon>
        <taxon>Pseudoscorpiones</taxon>
        <taxon>Cheliferoidea</taxon>
        <taxon>Chernetidae</taxon>
        <taxon>Cordylochernes</taxon>
    </lineage>
</organism>
<dbReference type="Gene3D" id="3.40.33.10">
    <property type="entry name" value="CAP"/>
    <property type="match status" value="4"/>
</dbReference>
<gene>
    <name evidence="2" type="ORF">LAZ67_7002838</name>
</gene>